<protein>
    <submittedName>
        <fullName evidence="1">Uncharacterized protein</fullName>
    </submittedName>
</protein>
<dbReference type="PANTHER" id="PTHR42085:SF8">
    <property type="entry name" value="F-BOX DOMAIN-CONTAINING PROTEIN"/>
    <property type="match status" value="1"/>
</dbReference>
<dbReference type="InterPro" id="IPR038883">
    <property type="entry name" value="AN11006-like"/>
</dbReference>
<accession>A0A6G1IJE9</accession>
<organism evidence="1 2">
    <name type="scientific">Lentithecium fluviatile CBS 122367</name>
    <dbReference type="NCBI Taxonomy" id="1168545"/>
    <lineage>
        <taxon>Eukaryota</taxon>
        <taxon>Fungi</taxon>
        <taxon>Dikarya</taxon>
        <taxon>Ascomycota</taxon>
        <taxon>Pezizomycotina</taxon>
        <taxon>Dothideomycetes</taxon>
        <taxon>Pleosporomycetidae</taxon>
        <taxon>Pleosporales</taxon>
        <taxon>Massarineae</taxon>
        <taxon>Lentitheciaceae</taxon>
        <taxon>Lentithecium</taxon>
    </lineage>
</organism>
<evidence type="ECO:0000313" key="2">
    <source>
        <dbReference type="Proteomes" id="UP000799291"/>
    </source>
</evidence>
<dbReference type="PANTHER" id="PTHR42085">
    <property type="entry name" value="F-BOX DOMAIN-CONTAINING PROTEIN"/>
    <property type="match status" value="1"/>
</dbReference>
<keyword evidence="2" id="KW-1185">Reference proteome</keyword>
<dbReference type="AlphaFoldDB" id="A0A6G1IJE9"/>
<gene>
    <name evidence="1" type="ORF">K458DRAFT_409242</name>
</gene>
<dbReference type="EMBL" id="MU005615">
    <property type="protein sequence ID" value="KAF2678071.1"/>
    <property type="molecule type" value="Genomic_DNA"/>
</dbReference>
<evidence type="ECO:0000313" key="1">
    <source>
        <dbReference type="EMBL" id="KAF2678071.1"/>
    </source>
</evidence>
<reference evidence="1" key="1">
    <citation type="journal article" date="2020" name="Stud. Mycol.">
        <title>101 Dothideomycetes genomes: a test case for predicting lifestyles and emergence of pathogens.</title>
        <authorList>
            <person name="Haridas S."/>
            <person name="Albert R."/>
            <person name="Binder M."/>
            <person name="Bloem J."/>
            <person name="Labutti K."/>
            <person name="Salamov A."/>
            <person name="Andreopoulos B."/>
            <person name="Baker S."/>
            <person name="Barry K."/>
            <person name="Bills G."/>
            <person name="Bluhm B."/>
            <person name="Cannon C."/>
            <person name="Castanera R."/>
            <person name="Culley D."/>
            <person name="Daum C."/>
            <person name="Ezra D."/>
            <person name="Gonzalez J."/>
            <person name="Henrissat B."/>
            <person name="Kuo A."/>
            <person name="Liang C."/>
            <person name="Lipzen A."/>
            <person name="Lutzoni F."/>
            <person name="Magnuson J."/>
            <person name="Mondo S."/>
            <person name="Nolan M."/>
            <person name="Ohm R."/>
            <person name="Pangilinan J."/>
            <person name="Park H.-J."/>
            <person name="Ramirez L."/>
            <person name="Alfaro M."/>
            <person name="Sun H."/>
            <person name="Tritt A."/>
            <person name="Yoshinaga Y."/>
            <person name="Zwiers L.-H."/>
            <person name="Turgeon B."/>
            <person name="Goodwin S."/>
            <person name="Spatafora J."/>
            <person name="Crous P."/>
            <person name="Grigoriev I."/>
        </authorList>
    </citation>
    <scope>NUCLEOTIDE SEQUENCE</scope>
    <source>
        <strain evidence="1">CBS 122367</strain>
    </source>
</reference>
<name>A0A6G1IJE9_9PLEO</name>
<dbReference type="Proteomes" id="UP000799291">
    <property type="component" value="Unassembled WGS sequence"/>
</dbReference>
<dbReference type="OrthoDB" id="62952at2759"/>
<sequence>MSSNQEAGSTSTSPPSGRNFLDLPIDIRYDVYTRVLHVPHPLYLFREPGCPVETFAPEKPIRWLALLSTNHQIHREASAALYKTNQFHLMDTTQQESNLLQSFLDCIGPVNAASLSHLCISFPAAENIEGQPGQVKLREDSLQSLKLLQDQCAKLSTLEMIVHSKNSSVFRETDDFLQGALLSIDAQFKAIPSLKRIVVRATVHDGVPSASAKDFMRGLGWILISDSGS</sequence>
<proteinExistence type="predicted"/>